<feature type="domain" description="Integrase catalytic" evidence="2">
    <location>
        <begin position="1"/>
        <end position="103"/>
    </location>
</feature>
<feature type="compositionally biased region" description="Basic residues" evidence="1">
    <location>
        <begin position="193"/>
        <end position="203"/>
    </location>
</feature>
<dbReference type="InterPro" id="IPR001584">
    <property type="entry name" value="Integrase_cat-core"/>
</dbReference>
<dbReference type="Pfam" id="PF00665">
    <property type="entry name" value="rve"/>
    <property type="match status" value="1"/>
</dbReference>
<reference evidence="3 4" key="1">
    <citation type="submission" date="2020-02" db="EMBL/GenBank/DDBJ databases">
        <authorList>
            <person name="Ferguson B K."/>
        </authorList>
    </citation>
    <scope>NUCLEOTIDE SEQUENCE [LARGE SCALE GENOMIC DNA]</scope>
</reference>
<evidence type="ECO:0000256" key="1">
    <source>
        <dbReference type="SAM" id="MobiDB-lite"/>
    </source>
</evidence>
<gene>
    <name evidence="3" type="ORF">TBRA_LOCUS16559</name>
</gene>
<dbReference type="EMBL" id="CADCXV010001516">
    <property type="protein sequence ID" value="CAB0045002.1"/>
    <property type="molecule type" value="Genomic_DNA"/>
</dbReference>
<dbReference type="AlphaFoldDB" id="A0A6H5JBG1"/>
<dbReference type="GO" id="GO:0003676">
    <property type="term" value="F:nucleic acid binding"/>
    <property type="evidence" value="ECO:0007669"/>
    <property type="project" value="InterPro"/>
</dbReference>
<sequence length="423" mass="49000">MEFPRSKNQNKYLLVFQDLFTRWIEVVPLKKATGANVLRAFEELVLFRWETPEFFLTDNGKEFDNGLLNEALEEYGVKHLFTPPYHAQANPVERSNRTLKTMIASFVNDKHDEWDRYLPQFRYAGRAWRLSVVTAARAGGDAGGGGLSGESLPISSGVPVEEGEISEDWGASADPVDFHYHRPAWQRTDAEKRRARKERRRRNGPCQRQRTPSPGEGRRPNPDSNIVTEEERREMLEALVTARNQVEEWDGEIVTEVFAGSQQEEERLLADPPAAMLCRPREGEAEVSVEPPNAPLVWRAAATLPPEPVSMISYVMGPHGLMFQPMQQHQQPYPFLQQQQQPYPFLQQQQQPYWFPQQHQQQLRQPQHRWQSCQLQQQQLHNICSWLDLHNCNNISNRSWSHNNNNISKSPWWWTGATEWIGS</sequence>
<name>A0A6H5JBG1_9HYME</name>
<dbReference type="InterPro" id="IPR036397">
    <property type="entry name" value="RNaseH_sf"/>
</dbReference>
<keyword evidence="4" id="KW-1185">Reference proteome</keyword>
<evidence type="ECO:0000313" key="3">
    <source>
        <dbReference type="EMBL" id="CAB0045002.1"/>
    </source>
</evidence>
<feature type="region of interest" description="Disordered" evidence="1">
    <location>
        <begin position="141"/>
        <end position="230"/>
    </location>
</feature>
<evidence type="ECO:0000313" key="4">
    <source>
        <dbReference type="Proteomes" id="UP000479190"/>
    </source>
</evidence>
<dbReference type="InterPro" id="IPR012337">
    <property type="entry name" value="RNaseH-like_sf"/>
</dbReference>
<dbReference type="GO" id="GO:0015074">
    <property type="term" value="P:DNA integration"/>
    <property type="evidence" value="ECO:0007669"/>
    <property type="project" value="InterPro"/>
</dbReference>
<evidence type="ECO:0000259" key="2">
    <source>
        <dbReference type="PROSITE" id="PS50994"/>
    </source>
</evidence>
<protein>
    <recommendedName>
        <fullName evidence="2">Integrase catalytic domain-containing protein</fullName>
    </recommendedName>
</protein>
<dbReference type="Gene3D" id="3.30.420.10">
    <property type="entry name" value="Ribonuclease H-like superfamily/Ribonuclease H"/>
    <property type="match status" value="1"/>
</dbReference>
<dbReference type="Proteomes" id="UP000479190">
    <property type="component" value="Unassembled WGS sequence"/>
</dbReference>
<dbReference type="InterPro" id="IPR050951">
    <property type="entry name" value="Retrovirus_Pol_polyprotein"/>
</dbReference>
<dbReference type="PANTHER" id="PTHR37984">
    <property type="entry name" value="PROTEIN CBG26694"/>
    <property type="match status" value="1"/>
</dbReference>
<accession>A0A6H5JBG1</accession>
<dbReference type="SUPFAM" id="SSF53098">
    <property type="entry name" value="Ribonuclease H-like"/>
    <property type="match status" value="1"/>
</dbReference>
<dbReference type="PROSITE" id="PS50994">
    <property type="entry name" value="INTEGRASE"/>
    <property type="match status" value="1"/>
</dbReference>
<dbReference type="PANTHER" id="PTHR37984:SF5">
    <property type="entry name" value="PROTEIN NYNRIN-LIKE"/>
    <property type="match status" value="1"/>
</dbReference>
<proteinExistence type="predicted"/>
<dbReference type="OrthoDB" id="7697376at2759"/>
<organism evidence="3 4">
    <name type="scientific">Trichogramma brassicae</name>
    <dbReference type="NCBI Taxonomy" id="86971"/>
    <lineage>
        <taxon>Eukaryota</taxon>
        <taxon>Metazoa</taxon>
        <taxon>Ecdysozoa</taxon>
        <taxon>Arthropoda</taxon>
        <taxon>Hexapoda</taxon>
        <taxon>Insecta</taxon>
        <taxon>Pterygota</taxon>
        <taxon>Neoptera</taxon>
        <taxon>Endopterygota</taxon>
        <taxon>Hymenoptera</taxon>
        <taxon>Apocrita</taxon>
        <taxon>Proctotrupomorpha</taxon>
        <taxon>Chalcidoidea</taxon>
        <taxon>Trichogrammatidae</taxon>
        <taxon>Trichogramma</taxon>
    </lineage>
</organism>